<dbReference type="InterPro" id="IPR011659">
    <property type="entry name" value="WD40"/>
</dbReference>
<name>D3Q4F7_STANL</name>
<feature type="chain" id="PRO_5003049534" evidence="2">
    <location>
        <begin position="35"/>
        <end position="309"/>
    </location>
</feature>
<dbReference type="PANTHER" id="PTHR36842:SF1">
    <property type="entry name" value="PROTEIN TOLB"/>
    <property type="match status" value="1"/>
</dbReference>
<gene>
    <name evidence="3" type="ordered locus">Snas_0400</name>
</gene>
<reference evidence="3 4" key="1">
    <citation type="journal article" date="2009" name="Stand. Genomic Sci.">
        <title>Complete genome sequence of Stackebrandtia nassauensis type strain (LLR-40K-21).</title>
        <authorList>
            <person name="Munk C."/>
            <person name="Lapidus A."/>
            <person name="Copeland A."/>
            <person name="Jando M."/>
            <person name="Mayilraj S."/>
            <person name="Glavina Del Rio T."/>
            <person name="Nolan M."/>
            <person name="Chen F."/>
            <person name="Lucas S."/>
            <person name="Tice H."/>
            <person name="Cheng J.F."/>
            <person name="Han C."/>
            <person name="Detter J.C."/>
            <person name="Bruce D."/>
            <person name="Goodwin L."/>
            <person name="Chain P."/>
            <person name="Pitluck S."/>
            <person name="Goker M."/>
            <person name="Ovchinikova G."/>
            <person name="Pati A."/>
            <person name="Ivanova N."/>
            <person name="Mavromatis K."/>
            <person name="Chen A."/>
            <person name="Palaniappan K."/>
            <person name="Land M."/>
            <person name="Hauser L."/>
            <person name="Chang Y.J."/>
            <person name="Jeffries C.D."/>
            <person name="Bristow J."/>
            <person name="Eisen J.A."/>
            <person name="Markowitz V."/>
            <person name="Hugenholtz P."/>
            <person name="Kyrpides N.C."/>
            <person name="Klenk H.P."/>
        </authorList>
    </citation>
    <scope>NUCLEOTIDE SEQUENCE [LARGE SCALE GENOMIC DNA]</scope>
    <source>
        <strain evidence="4">DSM 44728 / CIP 108903 / NRRL B-16338 / NBRC 102104 / LLR-40K-21</strain>
    </source>
</reference>
<dbReference type="HOGENOM" id="CLU_899898_0_0_11"/>
<dbReference type="Pfam" id="PF07676">
    <property type="entry name" value="PD40"/>
    <property type="match status" value="3"/>
</dbReference>
<feature type="signal peptide" evidence="2">
    <location>
        <begin position="1"/>
        <end position="34"/>
    </location>
</feature>
<dbReference type="EMBL" id="CP001778">
    <property type="protein sequence ID" value="ADD40117.1"/>
    <property type="molecule type" value="Genomic_DNA"/>
</dbReference>
<protein>
    <submittedName>
        <fullName evidence="3">WD40 domain protein beta Propeller</fullName>
    </submittedName>
</protein>
<evidence type="ECO:0000313" key="3">
    <source>
        <dbReference type="EMBL" id="ADD40117.1"/>
    </source>
</evidence>
<dbReference type="KEGG" id="sna:Snas_0400"/>
<accession>D3Q4F7</accession>
<dbReference type="eggNOG" id="COG0823">
    <property type="taxonomic scope" value="Bacteria"/>
</dbReference>
<keyword evidence="2" id="KW-0732">Signal</keyword>
<dbReference type="InterPro" id="IPR011042">
    <property type="entry name" value="6-blade_b-propeller_TolB-like"/>
</dbReference>
<dbReference type="AlphaFoldDB" id="D3Q4F7"/>
<dbReference type="SUPFAM" id="SSF69304">
    <property type="entry name" value="Tricorn protease N-terminal domain"/>
    <property type="match status" value="1"/>
</dbReference>
<evidence type="ECO:0000256" key="1">
    <source>
        <dbReference type="ARBA" id="ARBA00009820"/>
    </source>
</evidence>
<dbReference type="PROSITE" id="PS51257">
    <property type="entry name" value="PROKAR_LIPOPROTEIN"/>
    <property type="match status" value="1"/>
</dbReference>
<dbReference type="STRING" id="446470.Snas_0400"/>
<comment type="similarity">
    <text evidence="1">Belongs to the TolB family.</text>
</comment>
<evidence type="ECO:0000256" key="2">
    <source>
        <dbReference type="SAM" id="SignalP"/>
    </source>
</evidence>
<organism evidence="3 4">
    <name type="scientific">Stackebrandtia nassauensis (strain DSM 44728 / CIP 108903 / NRRL B-16338 / NBRC 102104 / LLR-40K-21)</name>
    <dbReference type="NCBI Taxonomy" id="446470"/>
    <lineage>
        <taxon>Bacteria</taxon>
        <taxon>Bacillati</taxon>
        <taxon>Actinomycetota</taxon>
        <taxon>Actinomycetes</taxon>
        <taxon>Glycomycetales</taxon>
        <taxon>Glycomycetaceae</taxon>
        <taxon>Stackebrandtia</taxon>
    </lineage>
</organism>
<dbReference type="PANTHER" id="PTHR36842">
    <property type="entry name" value="PROTEIN TOLB HOMOLOG"/>
    <property type="match status" value="1"/>
</dbReference>
<dbReference type="Gene3D" id="2.120.10.30">
    <property type="entry name" value="TolB, C-terminal domain"/>
    <property type="match status" value="1"/>
</dbReference>
<dbReference type="RefSeq" id="WP_013015688.1">
    <property type="nucleotide sequence ID" value="NC_013947.1"/>
</dbReference>
<dbReference type="Proteomes" id="UP000000844">
    <property type="component" value="Chromosome"/>
</dbReference>
<proteinExistence type="inferred from homology"/>
<evidence type="ECO:0000313" key="4">
    <source>
        <dbReference type="Proteomes" id="UP000000844"/>
    </source>
</evidence>
<sequence length="309" mass="33324">MRSRSPNVIRIARSTAGVALLLATATLGSCTDQAATVDESCDVNDRGHWAIAYTKQEDTAVKGVYWLVDGEHKPLNKDKDIQAQDPSLSPDGRKVLFEGFHGDGGKYVNKKLIMNTDGSGLKIFGEGISTPVWSPNGKRLAYRDTDRNTIMVSNPDGTDEREIAEDAASNPVWSADGEKLAWIPNGANAVRWAEPEGKKSGMAQMLGEQAITVAWQPDGESVVVSLVKGDDAHLYRLNLSDNKEPELLAEDATAPFALPDGTIGARVDKRGDGDYNQYVSVDPKTGKSEDLAKIPGQHPSVIACHGVKR</sequence>
<keyword evidence="4" id="KW-1185">Reference proteome</keyword>